<dbReference type="GO" id="GO:1990351">
    <property type="term" value="C:transporter complex"/>
    <property type="evidence" value="ECO:0007669"/>
    <property type="project" value="TreeGrafter"/>
</dbReference>
<dbReference type="PANTHER" id="PTHR30189:SF1">
    <property type="entry name" value="LPS-ASSEMBLY PROTEIN LPTD"/>
    <property type="match status" value="1"/>
</dbReference>
<comment type="subcellular location">
    <subcellularLocation>
        <location evidence="2">Cell outer membrane</location>
    </subcellularLocation>
</comment>
<keyword evidence="1 2" id="KW-0998">Cell outer membrane</keyword>
<dbReference type="GO" id="GO:0015920">
    <property type="term" value="P:lipopolysaccharide transport"/>
    <property type="evidence" value="ECO:0007669"/>
    <property type="project" value="InterPro"/>
</dbReference>
<dbReference type="EMBL" id="FNYH01000009">
    <property type="protein sequence ID" value="SEI74742.1"/>
    <property type="molecule type" value="Genomic_DNA"/>
</dbReference>
<dbReference type="GO" id="GO:0009279">
    <property type="term" value="C:cell outer membrane"/>
    <property type="evidence" value="ECO:0007669"/>
    <property type="project" value="UniProtKB-SubCell"/>
</dbReference>
<organism evidence="4 5">
    <name type="scientific">Allopseudospirillum japonicum</name>
    <dbReference type="NCBI Taxonomy" id="64971"/>
    <lineage>
        <taxon>Bacteria</taxon>
        <taxon>Pseudomonadati</taxon>
        <taxon>Pseudomonadota</taxon>
        <taxon>Gammaproteobacteria</taxon>
        <taxon>Oceanospirillales</taxon>
        <taxon>Oceanospirillaceae</taxon>
        <taxon>Allopseudospirillum</taxon>
    </lineage>
</organism>
<dbReference type="AlphaFoldDB" id="A0A1H6TG38"/>
<dbReference type="PANTHER" id="PTHR30189">
    <property type="entry name" value="LPS-ASSEMBLY PROTEIN"/>
    <property type="match status" value="1"/>
</dbReference>
<keyword evidence="2" id="KW-0732">Signal</keyword>
<sequence precursor="true">MQVKHCLLLCCSVGLWPTGGYANALPDTATDTPLDWQPLSPELQARLNPSDQVRLCGGYYQAKPMDAKGLDTEQSVLIEADQVSYALAGQARIQGDVRVYYGAWSLQTESAELDLNQARIDLPVPVELRQSQLALRAHSGYSLAEGEAGLNEAEFVLHQQHLRGQARKIQRFNTGEIRLQDGYFTSCSPYNTSWALAGEDIRLDPVQGRGSAKHVRLELAGTPAFYLPYMSFPLDDRRHTGLLAPRLGYTNGRLDVLQPIYLNLAPHYDATLMPRFMEGRGWLIGGEMRYLWSNQPDSVPVVSQLEYQHLNQDPEYQQKERWLLGVMHTGGLGSRWRYHLEYREASDVGFFDDFGDDLASSSVSELPRLAELSYWGQDWRVQARIQGYQVLEADLQTQDKPYYRLPQIRASTEGFWGAWEYQLHSELVYFWREQEDLADTGYLDAQGRVHWGTDTRATRLQVRPSVGLPLRYSWGYIHPQISLDMTQYWIQNAPQSLDTQPQRAVPMYTLDAGLLFERSTHLWGRDYRQTLEPRAFYAYVPYRDQTQLPLFDTEEKAFDFSQLYSVNRFTGQDRIGDEHRLTLGTSSRFLDETSGREVARLGIAQVLHFADRRVQAATDPELEQANALQDSDKRSRSGLAGMLAWRPSSGWRLSHEVLWDEREQVTERATTRIGWRSSKGHLLNLAYRLSDANTADTRLEEQVDFSIYYKANLHWGWFGGWRHDLEGQEPLERLLGFEYDACCWKTQVLYRSWQVDDTQTSDPYDYHQDKGIFVRFVLKGLGGVGQDTGGFLQGAIAGYRDQEQ</sequence>
<dbReference type="GO" id="GO:0043165">
    <property type="term" value="P:Gram-negative-bacterium-type cell outer membrane assembly"/>
    <property type="evidence" value="ECO:0007669"/>
    <property type="project" value="UniProtKB-UniRule"/>
</dbReference>
<comment type="caution">
    <text evidence="2">Lacks conserved residue(s) required for the propagation of feature annotation.</text>
</comment>
<dbReference type="HAMAP" id="MF_01411">
    <property type="entry name" value="LPS_assembly_LptD"/>
    <property type="match status" value="1"/>
</dbReference>
<accession>A0A1H6TG38</accession>
<dbReference type="InterPro" id="IPR020889">
    <property type="entry name" value="LipoPS_assembly_LptD"/>
</dbReference>
<evidence type="ECO:0000313" key="5">
    <source>
        <dbReference type="Proteomes" id="UP000242999"/>
    </source>
</evidence>
<dbReference type="RefSeq" id="WP_093310526.1">
    <property type="nucleotide sequence ID" value="NZ_FNYH01000009.1"/>
</dbReference>
<dbReference type="STRING" id="64971.SAMN05421831_10937"/>
<dbReference type="InterPro" id="IPR050218">
    <property type="entry name" value="LptD"/>
</dbReference>
<evidence type="ECO:0000313" key="4">
    <source>
        <dbReference type="EMBL" id="SEI74742.1"/>
    </source>
</evidence>
<dbReference type="Proteomes" id="UP000242999">
    <property type="component" value="Unassembled WGS sequence"/>
</dbReference>
<evidence type="ECO:0000259" key="3">
    <source>
        <dbReference type="Pfam" id="PF04453"/>
    </source>
</evidence>
<comment type="function">
    <text evidence="2">Together with LptE, is involved in the assembly of lipopolysaccharide (LPS) at the surface of the outer membrane.</text>
</comment>
<gene>
    <name evidence="2" type="primary">lptD</name>
    <name evidence="4" type="ORF">SAMN05421831_10937</name>
</gene>
<evidence type="ECO:0000256" key="1">
    <source>
        <dbReference type="ARBA" id="ARBA00023237"/>
    </source>
</evidence>
<dbReference type="OrthoDB" id="9760225at2"/>
<feature type="signal peptide" evidence="2">
    <location>
        <begin position="1"/>
        <end position="22"/>
    </location>
</feature>
<protein>
    <recommendedName>
        <fullName evidence="2">LPS-assembly protein LptD</fullName>
    </recommendedName>
</protein>
<reference evidence="5" key="1">
    <citation type="submission" date="2016-10" db="EMBL/GenBank/DDBJ databases">
        <authorList>
            <person name="Varghese N."/>
            <person name="Submissions S."/>
        </authorList>
    </citation>
    <scope>NUCLEOTIDE SEQUENCE [LARGE SCALE GENOMIC DNA]</scope>
    <source>
        <strain evidence="5">DSM 7165</strain>
    </source>
</reference>
<dbReference type="Pfam" id="PF04453">
    <property type="entry name" value="LptD"/>
    <property type="match status" value="1"/>
</dbReference>
<dbReference type="InterPro" id="IPR007543">
    <property type="entry name" value="LptD_C"/>
</dbReference>
<feature type="domain" description="LptD C-terminal" evidence="3">
    <location>
        <begin position="319"/>
        <end position="715"/>
    </location>
</feature>
<keyword evidence="5" id="KW-1185">Reference proteome</keyword>
<comment type="similarity">
    <text evidence="2">Belongs to the LptD family.</text>
</comment>
<evidence type="ECO:0000256" key="2">
    <source>
        <dbReference type="HAMAP-Rule" id="MF_01411"/>
    </source>
</evidence>
<name>A0A1H6TG38_9GAMM</name>
<proteinExistence type="inferred from homology"/>
<keyword evidence="2" id="KW-0472">Membrane</keyword>
<feature type="chain" id="PRO_5017489634" description="LPS-assembly protein LptD" evidence="2">
    <location>
        <begin position="23"/>
        <end position="804"/>
    </location>
</feature>
<comment type="subunit">
    <text evidence="2">Component of the lipopolysaccharide transport and assembly complex. Interacts with LptE and LptA.</text>
</comment>